<dbReference type="EMBL" id="AMCI01000198">
    <property type="protein sequence ID" value="EJX10368.1"/>
    <property type="molecule type" value="Genomic_DNA"/>
</dbReference>
<comment type="caution">
    <text evidence="1">The sequence shown here is derived from an EMBL/GenBank/DDBJ whole genome shotgun (WGS) entry which is preliminary data.</text>
</comment>
<gene>
    <name evidence="1" type="ORF">EVA_01406</name>
</gene>
<accession>J9H348</accession>
<evidence type="ECO:0000313" key="1">
    <source>
        <dbReference type="EMBL" id="EJX10368.1"/>
    </source>
</evidence>
<reference evidence="1" key="1">
    <citation type="journal article" date="2012" name="PLoS ONE">
        <title>Gene sets for utilization of primary and secondary nutrition supplies in the distal gut of endangered iberian lynx.</title>
        <authorList>
            <person name="Alcaide M."/>
            <person name="Messina E."/>
            <person name="Richter M."/>
            <person name="Bargiela R."/>
            <person name="Peplies J."/>
            <person name="Huws S.A."/>
            <person name="Newbold C.J."/>
            <person name="Golyshin P.N."/>
            <person name="Simon M.A."/>
            <person name="Lopez G."/>
            <person name="Yakimov M.M."/>
            <person name="Ferrer M."/>
        </authorList>
    </citation>
    <scope>NUCLEOTIDE SEQUENCE</scope>
</reference>
<proteinExistence type="predicted"/>
<dbReference type="AlphaFoldDB" id="J9H348"/>
<protein>
    <submittedName>
        <fullName evidence="1">Uncharacterized protein</fullName>
    </submittedName>
</protein>
<name>J9H348_9ZZZZ</name>
<sequence length="50" mass="5581">MLFGNPLLNHLEAILPGLLRGRGHTKVDYLVKRGCKIGVFFWIGKGSLPF</sequence>
<organism evidence="1">
    <name type="scientific">gut metagenome</name>
    <dbReference type="NCBI Taxonomy" id="749906"/>
    <lineage>
        <taxon>unclassified sequences</taxon>
        <taxon>metagenomes</taxon>
        <taxon>organismal metagenomes</taxon>
    </lineage>
</organism>